<keyword evidence="2" id="KW-1133">Transmembrane helix</keyword>
<feature type="compositionally biased region" description="Gly residues" evidence="1">
    <location>
        <begin position="86"/>
        <end position="97"/>
    </location>
</feature>
<organism evidence="3 4">
    <name type="scientific">Catenuloplanes indicus</name>
    <dbReference type="NCBI Taxonomy" id="137267"/>
    <lineage>
        <taxon>Bacteria</taxon>
        <taxon>Bacillati</taxon>
        <taxon>Actinomycetota</taxon>
        <taxon>Actinomycetes</taxon>
        <taxon>Micromonosporales</taxon>
        <taxon>Micromonosporaceae</taxon>
        <taxon>Catenuloplanes</taxon>
    </lineage>
</organism>
<dbReference type="EMBL" id="JAUSUZ010000001">
    <property type="protein sequence ID" value="MDQ0367712.1"/>
    <property type="molecule type" value="Genomic_DNA"/>
</dbReference>
<comment type="caution">
    <text evidence="3">The sequence shown here is derived from an EMBL/GenBank/DDBJ whole genome shotgun (WGS) entry which is preliminary data.</text>
</comment>
<protein>
    <submittedName>
        <fullName evidence="3">Uncharacterized protein</fullName>
    </submittedName>
</protein>
<name>A0AAE4AYT6_9ACTN</name>
<dbReference type="RefSeq" id="WP_307241931.1">
    <property type="nucleotide sequence ID" value="NZ_JAUSUZ010000001.1"/>
</dbReference>
<keyword evidence="4" id="KW-1185">Reference proteome</keyword>
<dbReference type="AlphaFoldDB" id="A0AAE4AYT6"/>
<sequence>MSSYGPPPGPGQHPEYDPNNPAGQYPPPPPSYGQPSYGTPSYGTPPQGAQGDIPPPPPYPTSGGPSYTPPPVSGQPGYGTPVSGQPGYGTPGYGTPGYGEAPPPPYVDPNMQQQPVQGYGAPLPPPGPQMQGGWGGPPPQKSGAGKVVGIIVGAVAVFALLICAGVYFAAVRTTEAIDDVIATVPTTVPTFPTADPFPTPTEDNTDEEAENVQVGDCIVNDGTDDNASIRKVPCAKDTLEVLIRIPFTDDGEKACADIEGADSWYMYTSATVGGVGDYVLCLKTLTETPRTS</sequence>
<feature type="compositionally biased region" description="Low complexity" evidence="1">
    <location>
        <begin position="33"/>
        <end position="42"/>
    </location>
</feature>
<feature type="compositionally biased region" description="Pro residues" evidence="1">
    <location>
        <begin position="1"/>
        <end position="11"/>
    </location>
</feature>
<evidence type="ECO:0000256" key="1">
    <source>
        <dbReference type="SAM" id="MobiDB-lite"/>
    </source>
</evidence>
<evidence type="ECO:0000256" key="2">
    <source>
        <dbReference type="SAM" id="Phobius"/>
    </source>
</evidence>
<dbReference type="Proteomes" id="UP001240236">
    <property type="component" value="Unassembled WGS sequence"/>
</dbReference>
<gene>
    <name evidence="3" type="ORF">J2S42_004381</name>
</gene>
<reference evidence="3 4" key="1">
    <citation type="submission" date="2023-07" db="EMBL/GenBank/DDBJ databases">
        <title>Sequencing the genomes of 1000 actinobacteria strains.</title>
        <authorList>
            <person name="Klenk H.-P."/>
        </authorList>
    </citation>
    <scope>NUCLEOTIDE SEQUENCE [LARGE SCALE GENOMIC DNA]</scope>
    <source>
        <strain evidence="3 4">DSM 44709</strain>
    </source>
</reference>
<feature type="region of interest" description="Disordered" evidence="1">
    <location>
        <begin position="1"/>
        <end position="141"/>
    </location>
</feature>
<keyword evidence="2" id="KW-0812">Transmembrane</keyword>
<proteinExistence type="predicted"/>
<accession>A0AAE4AYT6</accession>
<evidence type="ECO:0000313" key="3">
    <source>
        <dbReference type="EMBL" id="MDQ0367712.1"/>
    </source>
</evidence>
<evidence type="ECO:0000313" key="4">
    <source>
        <dbReference type="Proteomes" id="UP001240236"/>
    </source>
</evidence>
<keyword evidence="2" id="KW-0472">Membrane</keyword>
<feature type="transmembrane region" description="Helical" evidence="2">
    <location>
        <begin position="147"/>
        <end position="170"/>
    </location>
</feature>